<feature type="compositionally biased region" description="Basic residues" evidence="1">
    <location>
        <begin position="128"/>
        <end position="141"/>
    </location>
</feature>
<dbReference type="Proteomes" id="UP001162836">
    <property type="component" value="Unassembled WGS sequence"/>
</dbReference>
<feature type="compositionally biased region" description="Basic and acidic residues" evidence="1">
    <location>
        <begin position="142"/>
        <end position="156"/>
    </location>
</feature>
<evidence type="ECO:0000313" key="3">
    <source>
        <dbReference type="Proteomes" id="UP001162836"/>
    </source>
</evidence>
<organism evidence="2 3">
    <name type="scientific">Neobacillus sedimentimangrovi</name>
    <dbReference type="NCBI Taxonomy" id="2699460"/>
    <lineage>
        <taxon>Bacteria</taxon>
        <taxon>Bacillati</taxon>
        <taxon>Bacillota</taxon>
        <taxon>Bacilli</taxon>
        <taxon>Bacillales</taxon>
        <taxon>Bacillaceae</taxon>
        <taxon>Neobacillus</taxon>
    </lineage>
</organism>
<evidence type="ECO:0000313" key="2">
    <source>
        <dbReference type="EMBL" id="MCD4838152.1"/>
    </source>
</evidence>
<accession>A0ABS8QGB8</accession>
<protein>
    <submittedName>
        <fullName evidence="2">DUF1064 domain-containing protein</fullName>
    </submittedName>
</protein>
<proteinExistence type="predicted"/>
<evidence type="ECO:0000256" key="1">
    <source>
        <dbReference type="SAM" id="MobiDB-lite"/>
    </source>
</evidence>
<dbReference type="EMBL" id="JAJODE010000008">
    <property type="protein sequence ID" value="MCD4838152.1"/>
    <property type="molecule type" value="Genomic_DNA"/>
</dbReference>
<comment type="caution">
    <text evidence="2">The sequence shown here is derived from an EMBL/GenBank/DDBJ whole genome shotgun (WGS) entry which is preliminary data.</text>
</comment>
<feature type="region of interest" description="Disordered" evidence="1">
    <location>
        <begin position="128"/>
        <end position="156"/>
    </location>
</feature>
<dbReference type="RefSeq" id="WP_231314351.1">
    <property type="nucleotide sequence ID" value="NZ_JAJODE010000008.1"/>
</dbReference>
<dbReference type="InterPro" id="IPR009414">
    <property type="entry name" value="DUF1064"/>
</dbReference>
<gene>
    <name evidence="2" type="ORF">LRS37_04555</name>
</gene>
<name>A0ABS8QGB8_9BACI</name>
<keyword evidence="3" id="KW-1185">Reference proteome</keyword>
<sequence>MSKYNSKKVELDNHIFDSQLEARYYQQLKWLQENEQILFFRLQPRYLLQEGFIKDGKTYRKIEYIADFEIHHLDGSIEVVDVKGAPPTEAFKLKKKLFDYKYPHKLSVVSYSKMDGGWILYEDLEKRRKERKKGKAVKKSGTKGDNRRRQSSMDKA</sequence>
<dbReference type="Pfam" id="PF06356">
    <property type="entry name" value="DUF1064"/>
    <property type="match status" value="1"/>
</dbReference>
<reference evidence="2 3" key="1">
    <citation type="journal article" date="2023" name="Antonie Van Leeuwenhoek">
        <title>Unveiling the genomic potential of a novel thermostable glycoside hydrolases producing Neobacillus sedimentimangrovi UE25.</title>
        <authorList>
            <person name="Ejaz U."/>
            <person name="Saleem F."/>
            <person name="Rashid R."/>
            <person name="Hasan K.A."/>
            <person name="Syed M.N."/>
            <person name="Sohail M."/>
        </authorList>
    </citation>
    <scope>NUCLEOTIDE SEQUENCE [LARGE SCALE GENOMIC DNA]</scope>
    <source>
        <strain evidence="2 3">UE25</strain>
    </source>
</reference>